<dbReference type="AlphaFoldDB" id="A0A060H5U6"/>
<reference evidence="2 3" key="1">
    <citation type="submission" date="2013-08" db="EMBL/GenBank/DDBJ databases">
        <authorList>
            <person name="Stouthamer R."/>
            <person name="Nunney L."/>
        </authorList>
    </citation>
    <scope>NUCLEOTIDE SEQUENCE [LARGE SCALE GENOMIC DNA]</scope>
    <source>
        <strain evidence="3">ann-1</strain>
    </source>
</reference>
<dbReference type="HOGENOM" id="CLU_2995752_0_0_6"/>
<evidence type="ECO:0000313" key="3">
    <source>
        <dbReference type="Proteomes" id="UP000027215"/>
    </source>
</evidence>
<dbReference type="PATRIC" id="fig|155920.8.peg.97"/>
<evidence type="ECO:0000313" key="2">
    <source>
        <dbReference type="EMBL" id="AIC10903.1"/>
    </source>
</evidence>
<keyword evidence="1" id="KW-0812">Transmembrane</keyword>
<organism evidence="2 3">
    <name type="scientific">Xylella fastidiosa subsp. sandyi Ann-1</name>
    <dbReference type="NCBI Taxonomy" id="155920"/>
    <lineage>
        <taxon>Bacteria</taxon>
        <taxon>Pseudomonadati</taxon>
        <taxon>Pseudomonadota</taxon>
        <taxon>Gammaproteobacteria</taxon>
        <taxon>Lysobacterales</taxon>
        <taxon>Lysobacteraceae</taxon>
        <taxon>Xylella</taxon>
    </lineage>
</organism>
<feature type="transmembrane region" description="Helical" evidence="1">
    <location>
        <begin position="12"/>
        <end position="34"/>
    </location>
</feature>
<dbReference type="Proteomes" id="UP000027215">
    <property type="component" value="Chromosome"/>
</dbReference>
<accession>A0A060H5U6</accession>
<sequence length="57" mass="6662">MAITIPTPKYKIPDVILIGFIHLILITGDLQLYYEALNGLINKYRYHTGTHRLQIMY</sequence>
<keyword evidence="1" id="KW-1133">Transmembrane helix</keyword>
<gene>
    <name evidence="2" type="ORF">D934_00390</name>
</gene>
<dbReference type="EMBL" id="CP006696">
    <property type="protein sequence ID" value="AIC10903.1"/>
    <property type="molecule type" value="Genomic_DNA"/>
</dbReference>
<keyword evidence="1" id="KW-0472">Membrane</keyword>
<protein>
    <submittedName>
        <fullName evidence="2">Uncharacterized protein</fullName>
    </submittedName>
</protein>
<evidence type="ECO:0000256" key="1">
    <source>
        <dbReference type="SAM" id="Phobius"/>
    </source>
</evidence>
<proteinExistence type="predicted"/>
<name>A0A060H5U6_XYLFS</name>
<dbReference type="KEGG" id="xfs:D934_00390"/>